<dbReference type="PRINTS" id="PR00381">
    <property type="entry name" value="KINESINLIGHT"/>
</dbReference>
<evidence type="ECO:0000256" key="1">
    <source>
        <dbReference type="ARBA" id="ARBA00022737"/>
    </source>
</evidence>
<reference evidence="5" key="1">
    <citation type="submission" date="2021-02" db="EMBL/GenBank/DDBJ databases">
        <authorList>
            <person name="Nowell W R."/>
        </authorList>
    </citation>
    <scope>NUCLEOTIDE SEQUENCE</scope>
</reference>
<dbReference type="GO" id="GO:0005871">
    <property type="term" value="C:kinesin complex"/>
    <property type="evidence" value="ECO:0007669"/>
    <property type="project" value="UniProtKB-UniRule"/>
</dbReference>
<comment type="caution">
    <text evidence="5">The sequence shown here is derived from an EMBL/GenBank/DDBJ whole genome shotgun (WGS) entry which is preliminary data.</text>
</comment>
<name>A0A8S2DEK5_9BILA</name>
<keyword evidence="4" id="KW-0493">Microtubule</keyword>
<dbReference type="SMART" id="SM00028">
    <property type="entry name" value="TPR"/>
    <property type="match status" value="3"/>
</dbReference>
<dbReference type="Proteomes" id="UP000682733">
    <property type="component" value="Unassembled WGS sequence"/>
</dbReference>
<dbReference type="SUPFAM" id="SSF48452">
    <property type="entry name" value="TPR-like"/>
    <property type="match status" value="1"/>
</dbReference>
<keyword evidence="4" id="KW-0206">Cytoskeleton</keyword>
<dbReference type="Proteomes" id="UP000677228">
    <property type="component" value="Unassembled WGS sequence"/>
</dbReference>
<dbReference type="Pfam" id="PF13424">
    <property type="entry name" value="TPR_12"/>
    <property type="match status" value="1"/>
</dbReference>
<evidence type="ECO:0000256" key="3">
    <source>
        <dbReference type="PROSITE-ProRule" id="PRU00339"/>
    </source>
</evidence>
<dbReference type="GO" id="GO:0005874">
    <property type="term" value="C:microtubule"/>
    <property type="evidence" value="ECO:0007669"/>
    <property type="project" value="UniProtKB-UniRule"/>
</dbReference>
<protein>
    <recommendedName>
        <fullName evidence="4">Kinesin light chain</fullName>
    </recommendedName>
</protein>
<accession>A0A8S2DEK5</accession>
<keyword evidence="2 3" id="KW-0802">TPR repeat</keyword>
<evidence type="ECO:0000313" key="7">
    <source>
        <dbReference type="Proteomes" id="UP000677228"/>
    </source>
</evidence>
<keyword evidence="1" id="KW-0677">Repeat</keyword>
<evidence type="ECO:0000313" key="6">
    <source>
        <dbReference type="EMBL" id="CAF3689034.1"/>
    </source>
</evidence>
<dbReference type="AlphaFoldDB" id="A0A8S2DEK5"/>
<dbReference type="InterPro" id="IPR011990">
    <property type="entry name" value="TPR-like_helical_dom_sf"/>
</dbReference>
<dbReference type="EMBL" id="CAJOBA010003663">
    <property type="protein sequence ID" value="CAF3689034.1"/>
    <property type="molecule type" value="Genomic_DNA"/>
</dbReference>
<sequence>MLGSIFRLESVHCDKEQEIWLADLDLCNEDDHDLEQLFDHMKKEMGSETTLISLGNLFRKMGDLDKAENYYKRLLNELAVGDSVIPYCHVGLGNVARQKGEYALALMNFDKALKIFLKTLPPDDLVIAITYNNIGLVQWNKGEYDLALMNYDKALNIRVKALPPDHPDIAGTYNNIASV</sequence>
<dbReference type="EMBL" id="CAJNOK010003662">
    <property type="protein sequence ID" value="CAF0909771.1"/>
    <property type="molecule type" value="Genomic_DNA"/>
</dbReference>
<feature type="repeat" description="TPR" evidence="3">
    <location>
        <begin position="128"/>
        <end position="161"/>
    </location>
</feature>
<proteinExistence type="inferred from homology"/>
<evidence type="ECO:0000313" key="5">
    <source>
        <dbReference type="EMBL" id="CAF0909771.1"/>
    </source>
</evidence>
<dbReference type="PANTHER" id="PTHR45641">
    <property type="entry name" value="TETRATRICOPEPTIDE REPEAT PROTEIN (AFU_ORTHOLOGUE AFUA_6G03870)"/>
    <property type="match status" value="1"/>
</dbReference>
<keyword evidence="4" id="KW-0963">Cytoplasm</keyword>
<dbReference type="PROSITE" id="PS50005">
    <property type="entry name" value="TPR"/>
    <property type="match status" value="1"/>
</dbReference>
<evidence type="ECO:0000256" key="4">
    <source>
        <dbReference type="RuleBase" id="RU367020"/>
    </source>
</evidence>
<comment type="subunit">
    <text evidence="4">Oligomeric complex composed of two heavy chains and two light chains.</text>
</comment>
<keyword evidence="4" id="KW-0505">Motor protein</keyword>
<comment type="subcellular location">
    <subcellularLocation>
        <location evidence="4">Cytoplasm</location>
        <location evidence="4">Cytoskeleton</location>
    </subcellularLocation>
</comment>
<gene>
    <name evidence="5" type="ORF">OVA965_LOCUS10059</name>
    <name evidence="6" type="ORF">TMI583_LOCUS10055</name>
</gene>
<comment type="function">
    <text evidence="4">Kinesin is a microtubule-associated force-producing protein that play a role in organelle transport.</text>
</comment>
<organism evidence="5 7">
    <name type="scientific">Didymodactylos carnosus</name>
    <dbReference type="NCBI Taxonomy" id="1234261"/>
    <lineage>
        <taxon>Eukaryota</taxon>
        <taxon>Metazoa</taxon>
        <taxon>Spiralia</taxon>
        <taxon>Gnathifera</taxon>
        <taxon>Rotifera</taxon>
        <taxon>Eurotatoria</taxon>
        <taxon>Bdelloidea</taxon>
        <taxon>Philodinida</taxon>
        <taxon>Philodinidae</taxon>
        <taxon>Didymodactylos</taxon>
    </lineage>
</organism>
<dbReference type="InterPro" id="IPR019734">
    <property type="entry name" value="TPR_rpt"/>
</dbReference>
<dbReference type="Pfam" id="PF13176">
    <property type="entry name" value="TPR_7"/>
    <property type="match status" value="1"/>
</dbReference>
<evidence type="ECO:0000256" key="2">
    <source>
        <dbReference type="ARBA" id="ARBA00022803"/>
    </source>
</evidence>
<dbReference type="PANTHER" id="PTHR45641:SF19">
    <property type="entry name" value="NEPHROCYSTIN-3"/>
    <property type="match status" value="1"/>
</dbReference>
<comment type="similarity">
    <text evidence="4">Belongs to the kinesin light chain family.</text>
</comment>
<dbReference type="Gene3D" id="1.25.40.10">
    <property type="entry name" value="Tetratricopeptide repeat domain"/>
    <property type="match status" value="2"/>
</dbReference>